<dbReference type="EMBL" id="VCIA01000001">
    <property type="protein sequence ID" value="TMN21679.1"/>
    <property type="molecule type" value="Genomic_DNA"/>
</dbReference>
<dbReference type="AlphaFoldDB" id="A0A5S3QIX5"/>
<dbReference type="Proteomes" id="UP000306980">
    <property type="component" value="Unassembled WGS sequence"/>
</dbReference>
<reference evidence="2 3" key="1">
    <citation type="submission" date="2019-05" db="EMBL/GenBank/DDBJ databases">
        <title>Genomic analysis of Lentibacillus sp. NKC220-2.</title>
        <authorList>
            <person name="Oh Y.J."/>
        </authorList>
    </citation>
    <scope>NUCLEOTIDE SEQUENCE [LARGE SCALE GENOMIC DNA]</scope>
    <source>
        <strain evidence="2 3">NKC220-2</strain>
    </source>
</reference>
<gene>
    <name evidence="2" type="ORF">FFL34_05810</name>
</gene>
<proteinExistence type="predicted"/>
<feature type="signal peptide" evidence="1">
    <location>
        <begin position="1"/>
        <end position="20"/>
    </location>
</feature>
<evidence type="ECO:0000313" key="3">
    <source>
        <dbReference type="Proteomes" id="UP000306980"/>
    </source>
</evidence>
<accession>A0A5S3QIX5</accession>
<sequence length="78" mass="8519">MKNIKFLAFTILFMLTMVLAACGGNDETSENNSGDKADDGKLELGQEEITIPYVSWPSAVASSNVIKVHLKNKDMTLI</sequence>
<dbReference type="OrthoDB" id="8881899at2"/>
<protein>
    <submittedName>
        <fullName evidence="2">Uncharacterized protein</fullName>
    </submittedName>
</protein>
<evidence type="ECO:0000256" key="1">
    <source>
        <dbReference type="SAM" id="SignalP"/>
    </source>
</evidence>
<comment type="caution">
    <text evidence="2">The sequence shown here is derived from an EMBL/GenBank/DDBJ whole genome shotgun (WGS) entry which is preliminary data.</text>
</comment>
<dbReference type="RefSeq" id="WP_138602323.1">
    <property type="nucleotide sequence ID" value="NZ_VCIA01000001.1"/>
</dbReference>
<keyword evidence="1" id="KW-0732">Signal</keyword>
<dbReference type="PROSITE" id="PS51257">
    <property type="entry name" value="PROKAR_LIPOPROTEIN"/>
    <property type="match status" value="1"/>
</dbReference>
<evidence type="ECO:0000313" key="2">
    <source>
        <dbReference type="EMBL" id="TMN21679.1"/>
    </source>
</evidence>
<organism evidence="2 3">
    <name type="scientific">Lentibacillus cibarius</name>
    <dbReference type="NCBI Taxonomy" id="2583219"/>
    <lineage>
        <taxon>Bacteria</taxon>
        <taxon>Bacillati</taxon>
        <taxon>Bacillota</taxon>
        <taxon>Bacilli</taxon>
        <taxon>Bacillales</taxon>
        <taxon>Bacillaceae</taxon>
        <taxon>Lentibacillus</taxon>
    </lineage>
</organism>
<name>A0A5S3QIX5_9BACI</name>
<feature type="chain" id="PRO_5024462986" evidence="1">
    <location>
        <begin position="21"/>
        <end position="78"/>
    </location>
</feature>